<comment type="similarity">
    <text evidence="4">Belongs to the archaeal Rpo5/eukaryotic RPB5 RNA polymerase subunit family.</text>
</comment>
<accession>A0A5A8CXK7</accession>
<evidence type="ECO:0000256" key="1">
    <source>
        <dbReference type="ARBA" id="ARBA00004123"/>
    </source>
</evidence>
<dbReference type="NCBIfam" id="NF007129">
    <property type="entry name" value="PRK09570.1"/>
    <property type="match status" value="1"/>
</dbReference>
<dbReference type="FunFam" id="3.90.940.20:FF:000001">
    <property type="entry name" value="DNA-directed RNA polymerases I, II, and III subunit RPABC1"/>
    <property type="match status" value="1"/>
</dbReference>
<evidence type="ECO:0000259" key="6">
    <source>
        <dbReference type="Pfam" id="PF03871"/>
    </source>
</evidence>
<evidence type="ECO:0000256" key="2">
    <source>
        <dbReference type="ARBA" id="ARBA00023163"/>
    </source>
</evidence>
<sequence>MAASAAAAGAGGSSSSSAAESAGLSREASIIYRVRKTVCQMLHKRGYTIPEDDLRMEAAAFGSKFGNEMVHREALTVVAARTTDSTDRIVVFFPSGAVVAKTCKAYADTMQTMEIRRGILVVSGKFSSFARSAIDELAPQIVLETFREEELRVDITEHELVPEHQVLSDGEKDALLKRYKLSETKLPRIQLTDPVARFYGMQRGEVVKIIRPSETAGRYVTYRIVM</sequence>
<dbReference type="InterPro" id="IPR000783">
    <property type="entry name" value="RNA_pol_subH/Rpb5_C"/>
</dbReference>
<dbReference type="GO" id="GO:0042797">
    <property type="term" value="P:tRNA transcription by RNA polymerase III"/>
    <property type="evidence" value="ECO:0007669"/>
    <property type="project" value="TreeGrafter"/>
</dbReference>
<dbReference type="PANTHER" id="PTHR10535">
    <property type="entry name" value="DNA-DIRECTED RNA POLYMERASES I, II, AND III SUBUNIT RPABC1"/>
    <property type="match status" value="1"/>
</dbReference>
<dbReference type="GO" id="GO:0005666">
    <property type="term" value="C:RNA polymerase III complex"/>
    <property type="evidence" value="ECO:0007669"/>
    <property type="project" value="TreeGrafter"/>
</dbReference>
<dbReference type="EMBL" id="VLTO01000032">
    <property type="protein sequence ID" value="KAA0173506.1"/>
    <property type="molecule type" value="Genomic_DNA"/>
</dbReference>
<name>A0A5A8CXK7_CAFRO</name>
<gene>
    <name evidence="10" type="ORF">FNF27_05001</name>
    <name evidence="9" type="ORF">FNF28_02515</name>
    <name evidence="7" type="ORF">FNF29_00626</name>
    <name evidence="8" type="ORF">FNF31_03513</name>
</gene>
<keyword evidence="3" id="KW-0539">Nucleus</keyword>
<evidence type="ECO:0000256" key="3">
    <source>
        <dbReference type="ARBA" id="ARBA00023242"/>
    </source>
</evidence>
<evidence type="ECO:0000313" key="9">
    <source>
        <dbReference type="EMBL" id="KAA0168355.1"/>
    </source>
</evidence>
<dbReference type="EMBL" id="VLTN01000002">
    <property type="protein sequence ID" value="KAA0157274.1"/>
    <property type="molecule type" value="Genomic_DNA"/>
</dbReference>
<dbReference type="GO" id="GO:0003677">
    <property type="term" value="F:DNA binding"/>
    <property type="evidence" value="ECO:0007669"/>
    <property type="project" value="InterPro"/>
</dbReference>
<evidence type="ECO:0000313" key="7">
    <source>
        <dbReference type="EMBL" id="KAA0157274.1"/>
    </source>
</evidence>
<dbReference type="GO" id="GO:0006366">
    <property type="term" value="P:transcription by RNA polymerase II"/>
    <property type="evidence" value="ECO:0007669"/>
    <property type="project" value="TreeGrafter"/>
</dbReference>
<evidence type="ECO:0000313" key="12">
    <source>
        <dbReference type="Proteomes" id="UP000323011"/>
    </source>
</evidence>
<evidence type="ECO:0000313" key="8">
    <source>
        <dbReference type="EMBL" id="KAA0161936.1"/>
    </source>
</evidence>
<dbReference type="OrthoDB" id="248779at2759"/>
<evidence type="ECO:0000256" key="4">
    <source>
        <dbReference type="ARBA" id="ARBA00025765"/>
    </source>
</evidence>
<dbReference type="Gene3D" id="3.40.1340.10">
    <property type="entry name" value="RNA polymerase, Rpb5, N-terminal domain"/>
    <property type="match status" value="1"/>
</dbReference>
<dbReference type="InterPro" id="IPR035913">
    <property type="entry name" value="RPB5-like_sf"/>
</dbReference>
<dbReference type="Gene3D" id="3.90.940.20">
    <property type="entry name" value="RPB5-like RNA polymerase subunit"/>
    <property type="match status" value="1"/>
</dbReference>
<evidence type="ECO:0000313" key="13">
    <source>
        <dbReference type="Proteomes" id="UP000324907"/>
    </source>
</evidence>
<evidence type="ECO:0000313" key="10">
    <source>
        <dbReference type="EMBL" id="KAA0173506.1"/>
    </source>
</evidence>
<evidence type="ECO:0000313" key="14">
    <source>
        <dbReference type="Proteomes" id="UP000325113"/>
    </source>
</evidence>
<dbReference type="InterPro" id="IPR014381">
    <property type="entry name" value="Arch_Rpo5/euc_Rpb5"/>
</dbReference>
<dbReference type="PANTHER" id="PTHR10535:SF0">
    <property type="entry name" value="DNA-DIRECTED RNA POLYMERASES I, II, AND III SUBUNIT RPABC1"/>
    <property type="match status" value="1"/>
</dbReference>
<dbReference type="HAMAP" id="MF_00025">
    <property type="entry name" value="RNApol_Rpo5_RPB5"/>
    <property type="match status" value="1"/>
</dbReference>
<dbReference type="PROSITE" id="PS01110">
    <property type="entry name" value="RNA_POL_H_23KD"/>
    <property type="match status" value="1"/>
</dbReference>
<dbReference type="OMA" id="TERMEDH"/>
<evidence type="ECO:0000313" key="11">
    <source>
        <dbReference type="Proteomes" id="UP000322899"/>
    </source>
</evidence>
<dbReference type="GO" id="GO:0006362">
    <property type="term" value="P:transcription elongation by RNA polymerase I"/>
    <property type="evidence" value="ECO:0007669"/>
    <property type="project" value="TreeGrafter"/>
</dbReference>
<dbReference type="AlphaFoldDB" id="A0A5A8CXK7"/>
<dbReference type="InterPro" id="IPR036710">
    <property type="entry name" value="RNA_pol_Rpb5_N_sf"/>
</dbReference>
<dbReference type="InterPro" id="IPR020608">
    <property type="entry name" value="RNA_pol_subH/Rpb5_CS"/>
</dbReference>
<dbReference type="SUPFAM" id="SSF53036">
    <property type="entry name" value="Eukaryotic RPB5 N-terminal domain"/>
    <property type="match status" value="1"/>
</dbReference>
<dbReference type="Proteomes" id="UP000322899">
    <property type="component" value="Unassembled WGS sequence"/>
</dbReference>
<dbReference type="EMBL" id="VLTM01000031">
    <property type="protein sequence ID" value="KAA0161936.1"/>
    <property type="molecule type" value="Genomic_DNA"/>
</dbReference>
<reference evidence="11 12" key="1">
    <citation type="submission" date="2019-07" db="EMBL/GenBank/DDBJ databases">
        <title>Genomes of Cafeteria roenbergensis.</title>
        <authorList>
            <person name="Fischer M.G."/>
            <person name="Hackl T."/>
            <person name="Roman M."/>
        </authorList>
    </citation>
    <scope>NUCLEOTIDE SEQUENCE [LARGE SCALE GENOMIC DNA]</scope>
    <source>
        <strain evidence="7 12">BVI</strain>
        <strain evidence="8 14">Cflag</strain>
        <strain evidence="10 11">E4-10P</strain>
        <strain evidence="9 13">RCC970-E3</strain>
    </source>
</reference>
<dbReference type="SUPFAM" id="SSF55287">
    <property type="entry name" value="RPB5-like RNA polymerase subunit"/>
    <property type="match status" value="1"/>
</dbReference>
<dbReference type="InterPro" id="IPR005571">
    <property type="entry name" value="RNA_pol_Rpb5_N"/>
</dbReference>
<dbReference type="EMBL" id="VLTL01000028">
    <property type="protein sequence ID" value="KAA0168355.1"/>
    <property type="molecule type" value="Genomic_DNA"/>
</dbReference>
<dbReference type="Pfam" id="PF01191">
    <property type="entry name" value="RNA_pol_Rpb5_C"/>
    <property type="match status" value="1"/>
</dbReference>
<dbReference type="GO" id="GO:0003899">
    <property type="term" value="F:DNA-directed RNA polymerase activity"/>
    <property type="evidence" value="ECO:0007669"/>
    <property type="project" value="InterPro"/>
</dbReference>
<keyword evidence="12" id="KW-1185">Reference proteome</keyword>
<dbReference type="Pfam" id="PF03871">
    <property type="entry name" value="RNA_pol_Rpb5_N"/>
    <property type="match status" value="1"/>
</dbReference>
<comment type="caution">
    <text evidence="7">The sequence shown here is derived from an EMBL/GenBank/DDBJ whole genome shotgun (WGS) entry which is preliminary data.</text>
</comment>
<dbReference type="FunFam" id="3.40.1340.10:FF:000001">
    <property type="entry name" value="DNA-directed RNA polymerases I, II, and III subunit RPABC1"/>
    <property type="match status" value="1"/>
</dbReference>
<evidence type="ECO:0000259" key="5">
    <source>
        <dbReference type="Pfam" id="PF01191"/>
    </source>
</evidence>
<dbReference type="GO" id="GO:0005736">
    <property type="term" value="C:RNA polymerase I complex"/>
    <property type="evidence" value="ECO:0007669"/>
    <property type="project" value="TreeGrafter"/>
</dbReference>
<organism evidence="7 12">
    <name type="scientific">Cafeteria roenbergensis</name>
    <name type="common">Marine flagellate</name>
    <dbReference type="NCBI Taxonomy" id="33653"/>
    <lineage>
        <taxon>Eukaryota</taxon>
        <taxon>Sar</taxon>
        <taxon>Stramenopiles</taxon>
        <taxon>Bigyra</taxon>
        <taxon>Opalozoa</taxon>
        <taxon>Bicosoecida</taxon>
        <taxon>Cafeteriaceae</taxon>
        <taxon>Cafeteria</taxon>
    </lineage>
</organism>
<feature type="domain" description="RNA polymerase Rpb5 N-terminal" evidence="6">
    <location>
        <begin position="26"/>
        <end position="110"/>
    </location>
</feature>
<dbReference type="GO" id="GO:0005665">
    <property type="term" value="C:RNA polymerase II, core complex"/>
    <property type="evidence" value="ECO:0007669"/>
    <property type="project" value="TreeGrafter"/>
</dbReference>
<feature type="domain" description="RNA polymerase subunit H/Rpb5 C-terminal" evidence="5">
    <location>
        <begin position="153"/>
        <end position="225"/>
    </location>
</feature>
<proteinExistence type="inferred from homology"/>
<comment type="subcellular location">
    <subcellularLocation>
        <location evidence="1">Nucleus</location>
    </subcellularLocation>
</comment>
<dbReference type="Proteomes" id="UP000325113">
    <property type="component" value="Unassembled WGS sequence"/>
</dbReference>
<dbReference type="Proteomes" id="UP000324907">
    <property type="component" value="Unassembled WGS sequence"/>
</dbReference>
<protein>
    <recommendedName>
        <fullName evidence="15">RNA polymerase subunit H/Rpb5 C-terminal domain-containing protein</fullName>
    </recommendedName>
</protein>
<dbReference type="Proteomes" id="UP000323011">
    <property type="component" value="Unassembled WGS sequence"/>
</dbReference>
<dbReference type="PIRSF" id="PIRSF000747">
    <property type="entry name" value="RPB5"/>
    <property type="match status" value="1"/>
</dbReference>
<evidence type="ECO:0008006" key="15">
    <source>
        <dbReference type="Google" id="ProtNLM"/>
    </source>
</evidence>
<keyword evidence="2" id="KW-0804">Transcription</keyword>